<reference evidence="2" key="2">
    <citation type="submission" date="2020-09" db="EMBL/GenBank/DDBJ databases">
        <authorList>
            <person name="Sun Q."/>
            <person name="Zhou Y."/>
        </authorList>
    </citation>
    <scope>NUCLEOTIDE SEQUENCE</scope>
    <source>
        <strain evidence="2">CGMCC 1.3617</strain>
    </source>
</reference>
<gene>
    <name evidence="2" type="ORF">GCM10011320_39810</name>
</gene>
<dbReference type="Proteomes" id="UP000661507">
    <property type="component" value="Unassembled WGS sequence"/>
</dbReference>
<keyword evidence="3" id="KW-1185">Reference proteome</keyword>
<keyword evidence="1" id="KW-0175">Coiled coil</keyword>
<reference evidence="2" key="1">
    <citation type="journal article" date="2014" name="Int. J. Syst. Evol. Microbiol.">
        <title>Complete genome sequence of Corynebacterium casei LMG S-19264T (=DSM 44701T), isolated from a smear-ripened cheese.</title>
        <authorList>
            <consortium name="US DOE Joint Genome Institute (JGI-PGF)"/>
            <person name="Walter F."/>
            <person name="Albersmeier A."/>
            <person name="Kalinowski J."/>
            <person name="Ruckert C."/>
        </authorList>
    </citation>
    <scope>NUCLEOTIDE SEQUENCE</scope>
    <source>
        <strain evidence="2">CGMCC 1.3617</strain>
    </source>
</reference>
<dbReference type="RefSeq" id="WP_188969926.1">
    <property type="nucleotide sequence ID" value="NZ_BMKW01000010.1"/>
</dbReference>
<evidence type="ECO:0000313" key="2">
    <source>
        <dbReference type="EMBL" id="GGJ28545.1"/>
    </source>
</evidence>
<evidence type="ECO:0000313" key="3">
    <source>
        <dbReference type="Proteomes" id="UP000661507"/>
    </source>
</evidence>
<protein>
    <submittedName>
        <fullName evidence="2">Uncharacterized protein</fullName>
    </submittedName>
</protein>
<dbReference type="EMBL" id="BMKW01000010">
    <property type="protein sequence ID" value="GGJ28545.1"/>
    <property type="molecule type" value="Genomic_DNA"/>
</dbReference>
<feature type="coiled-coil region" evidence="1">
    <location>
        <begin position="1"/>
        <end position="28"/>
    </location>
</feature>
<organism evidence="2 3">
    <name type="scientific">Neoroseomonas lacus</name>
    <dbReference type="NCBI Taxonomy" id="287609"/>
    <lineage>
        <taxon>Bacteria</taxon>
        <taxon>Pseudomonadati</taxon>
        <taxon>Pseudomonadota</taxon>
        <taxon>Alphaproteobacteria</taxon>
        <taxon>Acetobacterales</taxon>
        <taxon>Acetobacteraceae</taxon>
        <taxon>Neoroseomonas</taxon>
    </lineage>
</organism>
<name>A0A917NVD0_9PROT</name>
<proteinExistence type="predicted"/>
<evidence type="ECO:0000256" key="1">
    <source>
        <dbReference type="SAM" id="Coils"/>
    </source>
</evidence>
<sequence length="197" mass="21612">MTSASADIESLRIEVADLRARLEGYERLLQLRDAAMMHAEPAIAPPAAAPAATPTPRPPLPAKFEIAADQLLPAQDGFYHLEWGPEGAFRWTGPTAEIHFEAWVDRSEPLVASMRIFHFGTPANAKELALEVDGALYPLSREGNQKLMRSTPIAPRVGDGPTRLTLKVPHMHSPAERGLADKRILGIAFQLLRIERG</sequence>
<dbReference type="AlphaFoldDB" id="A0A917NVD0"/>
<accession>A0A917NVD0</accession>
<comment type="caution">
    <text evidence="2">The sequence shown here is derived from an EMBL/GenBank/DDBJ whole genome shotgun (WGS) entry which is preliminary data.</text>
</comment>